<organism evidence="2 3">
    <name type="scientific">Brassica cretica</name>
    <name type="common">Mustard</name>
    <dbReference type="NCBI Taxonomy" id="69181"/>
    <lineage>
        <taxon>Eukaryota</taxon>
        <taxon>Viridiplantae</taxon>
        <taxon>Streptophyta</taxon>
        <taxon>Embryophyta</taxon>
        <taxon>Tracheophyta</taxon>
        <taxon>Spermatophyta</taxon>
        <taxon>Magnoliopsida</taxon>
        <taxon>eudicotyledons</taxon>
        <taxon>Gunneridae</taxon>
        <taxon>Pentapetalae</taxon>
        <taxon>rosids</taxon>
        <taxon>malvids</taxon>
        <taxon>Brassicales</taxon>
        <taxon>Brassicaceae</taxon>
        <taxon>Brassiceae</taxon>
        <taxon>Brassica</taxon>
    </lineage>
</organism>
<dbReference type="EMBL" id="QGKX02000088">
    <property type="protein sequence ID" value="KAF3589753.1"/>
    <property type="molecule type" value="Genomic_DNA"/>
</dbReference>
<proteinExistence type="predicted"/>
<protein>
    <submittedName>
        <fullName evidence="2">Uncharacterized protein</fullName>
    </submittedName>
</protein>
<evidence type="ECO:0000313" key="2">
    <source>
        <dbReference type="EMBL" id="KAF3589753.1"/>
    </source>
</evidence>
<feature type="region of interest" description="Disordered" evidence="1">
    <location>
        <begin position="31"/>
        <end position="63"/>
    </location>
</feature>
<dbReference type="AlphaFoldDB" id="A0A8S9SAE5"/>
<evidence type="ECO:0000256" key="1">
    <source>
        <dbReference type="SAM" id="MobiDB-lite"/>
    </source>
</evidence>
<evidence type="ECO:0000313" key="3">
    <source>
        <dbReference type="Proteomes" id="UP000712600"/>
    </source>
</evidence>
<accession>A0A8S9SAE5</accession>
<sequence>MVRSRLSKLSYLIHKDSSGRERVQRLYEAEMREQNGDGTGGPWLTHRRRRGLNPAEETAEPIG</sequence>
<reference evidence="2" key="1">
    <citation type="submission" date="2019-12" db="EMBL/GenBank/DDBJ databases">
        <title>Genome sequencing and annotation of Brassica cretica.</title>
        <authorList>
            <person name="Studholme D.J."/>
            <person name="Sarris P."/>
        </authorList>
    </citation>
    <scope>NUCLEOTIDE SEQUENCE</scope>
    <source>
        <strain evidence="2">PFS-109/04</strain>
        <tissue evidence="2">Leaf</tissue>
    </source>
</reference>
<gene>
    <name evidence="2" type="ORF">F2Q69_00032053</name>
</gene>
<name>A0A8S9SAE5_BRACR</name>
<dbReference type="Proteomes" id="UP000712600">
    <property type="component" value="Unassembled WGS sequence"/>
</dbReference>
<comment type="caution">
    <text evidence="2">The sequence shown here is derived from an EMBL/GenBank/DDBJ whole genome shotgun (WGS) entry which is preliminary data.</text>
</comment>